<proteinExistence type="predicted"/>
<sequence>LNKEIIEKENELESDGDDDLPEAADLDNVAQEIKGCMKTPKATLYEDNVYQI</sequence>
<feature type="compositionally biased region" description="Acidic residues" evidence="1">
    <location>
        <begin position="12"/>
        <end position="23"/>
    </location>
</feature>
<feature type="region of interest" description="Disordered" evidence="1">
    <location>
        <begin position="1"/>
        <end position="23"/>
    </location>
</feature>
<protein>
    <submittedName>
        <fullName evidence="2">Uncharacterized protein</fullName>
    </submittedName>
</protein>
<dbReference type="AlphaFoldDB" id="A0A699KWD4"/>
<feature type="non-terminal residue" evidence="2">
    <location>
        <position position="1"/>
    </location>
</feature>
<evidence type="ECO:0000313" key="2">
    <source>
        <dbReference type="EMBL" id="GFB09087.1"/>
    </source>
</evidence>
<dbReference type="EMBL" id="BKCJ010550012">
    <property type="protein sequence ID" value="GFB09087.1"/>
    <property type="molecule type" value="Genomic_DNA"/>
</dbReference>
<reference evidence="2" key="1">
    <citation type="journal article" date="2019" name="Sci. Rep.">
        <title>Draft genome of Tanacetum cinerariifolium, the natural source of mosquito coil.</title>
        <authorList>
            <person name="Yamashiro T."/>
            <person name="Shiraishi A."/>
            <person name="Satake H."/>
            <person name="Nakayama K."/>
        </authorList>
    </citation>
    <scope>NUCLEOTIDE SEQUENCE</scope>
</reference>
<accession>A0A699KWD4</accession>
<name>A0A699KWD4_TANCI</name>
<organism evidence="2">
    <name type="scientific">Tanacetum cinerariifolium</name>
    <name type="common">Dalmatian daisy</name>
    <name type="synonym">Chrysanthemum cinerariifolium</name>
    <dbReference type="NCBI Taxonomy" id="118510"/>
    <lineage>
        <taxon>Eukaryota</taxon>
        <taxon>Viridiplantae</taxon>
        <taxon>Streptophyta</taxon>
        <taxon>Embryophyta</taxon>
        <taxon>Tracheophyta</taxon>
        <taxon>Spermatophyta</taxon>
        <taxon>Magnoliopsida</taxon>
        <taxon>eudicotyledons</taxon>
        <taxon>Gunneridae</taxon>
        <taxon>Pentapetalae</taxon>
        <taxon>asterids</taxon>
        <taxon>campanulids</taxon>
        <taxon>Asterales</taxon>
        <taxon>Asteraceae</taxon>
        <taxon>Asteroideae</taxon>
        <taxon>Anthemideae</taxon>
        <taxon>Anthemidinae</taxon>
        <taxon>Tanacetum</taxon>
    </lineage>
</organism>
<comment type="caution">
    <text evidence="2">The sequence shown here is derived from an EMBL/GenBank/DDBJ whole genome shotgun (WGS) entry which is preliminary data.</text>
</comment>
<evidence type="ECO:0000256" key="1">
    <source>
        <dbReference type="SAM" id="MobiDB-lite"/>
    </source>
</evidence>
<feature type="compositionally biased region" description="Basic and acidic residues" evidence="1">
    <location>
        <begin position="1"/>
        <end position="11"/>
    </location>
</feature>
<gene>
    <name evidence="2" type="ORF">Tci_681058</name>
</gene>